<dbReference type="PANTHER" id="PTHR48021">
    <property type="match status" value="1"/>
</dbReference>
<dbReference type="SUPFAM" id="SSF103473">
    <property type="entry name" value="MFS general substrate transporter"/>
    <property type="match status" value="1"/>
</dbReference>
<feature type="transmembrane region" description="Helical" evidence="6">
    <location>
        <begin position="321"/>
        <end position="341"/>
    </location>
</feature>
<dbReference type="Pfam" id="PF00083">
    <property type="entry name" value="Sugar_tr"/>
    <property type="match status" value="1"/>
</dbReference>
<feature type="transmembrane region" description="Helical" evidence="6">
    <location>
        <begin position="93"/>
        <end position="111"/>
    </location>
</feature>
<keyword evidence="9" id="KW-1185">Reference proteome</keyword>
<gene>
    <name evidence="8" type="ORF">ODALV1_LOCUS5476</name>
</gene>
<feature type="transmembrane region" description="Helical" evidence="6">
    <location>
        <begin position="361"/>
        <end position="385"/>
    </location>
</feature>
<evidence type="ECO:0000259" key="7">
    <source>
        <dbReference type="PROSITE" id="PS50850"/>
    </source>
</evidence>
<feature type="transmembrane region" description="Helical" evidence="6">
    <location>
        <begin position="257"/>
        <end position="280"/>
    </location>
</feature>
<dbReference type="InterPro" id="IPR050549">
    <property type="entry name" value="MFS_Trehalose_Transporter"/>
</dbReference>
<accession>A0ABP1PZ61</accession>
<keyword evidence="2 6" id="KW-0812">Transmembrane</keyword>
<dbReference type="PANTHER" id="PTHR48021:SF34">
    <property type="entry name" value="FACILITATED TREHALOSE TRANSPORTER TRET1-2 HOMOLOG-LIKE PROTEIN"/>
    <property type="match status" value="1"/>
</dbReference>
<organism evidence="8 9">
    <name type="scientific">Orchesella dallaii</name>
    <dbReference type="NCBI Taxonomy" id="48710"/>
    <lineage>
        <taxon>Eukaryota</taxon>
        <taxon>Metazoa</taxon>
        <taxon>Ecdysozoa</taxon>
        <taxon>Arthropoda</taxon>
        <taxon>Hexapoda</taxon>
        <taxon>Collembola</taxon>
        <taxon>Entomobryomorpha</taxon>
        <taxon>Entomobryoidea</taxon>
        <taxon>Orchesellidae</taxon>
        <taxon>Orchesellinae</taxon>
        <taxon>Orchesella</taxon>
    </lineage>
</organism>
<evidence type="ECO:0000256" key="4">
    <source>
        <dbReference type="ARBA" id="ARBA00023136"/>
    </source>
</evidence>
<keyword evidence="3 6" id="KW-1133">Transmembrane helix</keyword>
<dbReference type="InterPro" id="IPR020846">
    <property type="entry name" value="MFS_dom"/>
</dbReference>
<feature type="region of interest" description="Disordered" evidence="5">
    <location>
        <begin position="468"/>
        <end position="501"/>
    </location>
</feature>
<dbReference type="InterPro" id="IPR005828">
    <property type="entry name" value="MFS_sugar_transport-like"/>
</dbReference>
<comment type="subcellular location">
    <subcellularLocation>
        <location evidence="1">Membrane</location>
        <topology evidence="1">Multi-pass membrane protein</topology>
    </subcellularLocation>
</comment>
<feature type="transmembrane region" description="Helical" evidence="6">
    <location>
        <begin position="117"/>
        <end position="139"/>
    </location>
</feature>
<feature type="compositionally biased region" description="Low complexity" evidence="5">
    <location>
        <begin position="481"/>
        <end position="496"/>
    </location>
</feature>
<dbReference type="InterPro" id="IPR003663">
    <property type="entry name" value="Sugar/inositol_transpt"/>
</dbReference>
<evidence type="ECO:0000256" key="2">
    <source>
        <dbReference type="ARBA" id="ARBA00022692"/>
    </source>
</evidence>
<dbReference type="Proteomes" id="UP001642540">
    <property type="component" value="Unassembled WGS sequence"/>
</dbReference>
<dbReference type="Gene3D" id="1.20.1250.20">
    <property type="entry name" value="MFS general substrate transporter like domains"/>
    <property type="match status" value="1"/>
</dbReference>
<comment type="caution">
    <text evidence="8">The sequence shown here is derived from an EMBL/GenBank/DDBJ whole genome shotgun (WGS) entry which is preliminary data.</text>
</comment>
<protein>
    <recommendedName>
        <fullName evidence="7">Major facilitator superfamily (MFS) profile domain-containing protein</fullName>
    </recommendedName>
</protein>
<evidence type="ECO:0000256" key="3">
    <source>
        <dbReference type="ARBA" id="ARBA00022989"/>
    </source>
</evidence>
<evidence type="ECO:0000313" key="9">
    <source>
        <dbReference type="Proteomes" id="UP001642540"/>
    </source>
</evidence>
<feature type="transmembrane region" description="Helical" evidence="6">
    <location>
        <begin position="151"/>
        <end position="172"/>
    </location>
</feature>
<feature type="transmembrane region" description="Helical" evidence="6">
    <location>
        <begin position="295"/>
        <end position="314"/>
    </location>
</feature>
<evidence type="ECO:0000313" key="8">
    <source>
        <dbReference type="EMBL" id="CAL8083410.1"/>
    </source>
</evidence>
<dbReference type="InterPro" id="IPR036259">
    <property type="entry name" value="MFS_trans_sf"/>
</dbReference>
<feature type="transmembrane region" description="Helical" evidence="6">
    <location>
        <begin position="178"/>
        <end position="196"/>
    </location>
</feature>
<dbReference type="PROSITE" id="PS50850">
    <property type="entry name" value="MFS"/>
    <property type="match status" value="1"/>
</dbReference>
<feature type="compositionally biased region" description="Polar residues" evidence="5">
    <location>
        <begin position="468"/>
        <end position="480"/>
    </location>
</feature>
<feature type="transmembrane region" description="Helical" evidence="6">
    <location>
        <begin position="430"/>
        <end position="449"/>
    </location>
</feature>
<keyword evidence="4 6" id="KW-0472">Membrane</keyword>
<feature type="transmembrane region" description="Helical" evidence="6">
    <location>
        <begin position="66"/>
        <end position="86"/>
    </location>
</feature>
<evidence type="ECO:0000256" key="1">
    <source>
        <dbReference type="ARBA" id="ARBA00004141"/>
    </source>
</evidence>
<name>A0ABP1PZ61_9HEXA</name>
<dbReference type="PRINTS" id="PR00171">
    <property type="entry name" value="SUGRTRNSPORT"/>
</dbReference>
<feature type="transmembrane region" description="Helical" evidence="6">
    <location>
        <begin position="397"/>
        <end position="418"/>
    </location>
</feature>
<proteinExistence type="predicted"/>
<sequence length="688" mass="76282">MQKMPNFLSVIRRKIPRHFTQVLATLAVSLGPFAAGLGKGYSSPALASLQESKTSTFHVTAQEGSWVASLSLLGALFGCLFGGVMLQLGRKKSLLIVALPFSFSWLLTVFAQRVEMMYSTSFIGGFCSAVTLLATQVYVSEISHPEIRGCLSAVLKMAGHLGTLSSFALGAFLDWRQLATVAAGAPILLFLAILPIPETPSFLLYHGRDEEACKSMAWLRSRGEDVASEIETLRSNILTKQKSFFPKCSSQFPFRQLFITCGLMFFQKFSGVTVFFHYAVPIFRQVFGRSLNPHGAAIVVVFLQLLGSMTSGLLIDTAGRLPLLTLSIFFISGSFFGFGLYNWMEESLPPSYPGFGPSLDWIPLTCVLFFTLFFSIGIGPISWLMVGELFPLEYRGFGGAVSTSFSYACAFAAVKTYVDIHAHVGLYGAFWIYSGVSVAGLFFVCCVVPETKGVELEEMEHHTTMQTSATTALNPNSPLNTATVTSGTPAPSSASSNIVSTTNNKTIMPFQKDNYYPPPLQTPPGAKIPPRPQLHLNLKLNSFAHSNLPDHPQPSENMPLQYRHPGRLMMMTTHLGPPQTMPYEAMHHEMDVEYSRSPPNVEYSHHRYVEPFYYRHAQLQLPPRSLPPYHYDMVPEVPLLYGERSSIQNMPSHMEQTYHSEEEFEYGLFPYSSRLSTGPFRPKRGTVV</sequence>
<dbReference type="EMBL" id="CAXLJM020000016">
    <property type="protein sequence ID" value="CAL8083410.1"/>
    <property type="molecule type" value="Genomic_DNA"/>
</dbReference>
<evidence type="ECO:0000256" key="5">
    <source>
        <dbReference type="SAM" id="MobiDB-lite"/>
    </source>
</evidence>
<reference evidence="8 9" key="1">
    <citation type="submission" date="2024-08" db="EMBL/GenBank/DDBJ databases">
        <authorList>
            <person name="Cucini C."/>
            <person name="Frati F."/>
        </authorList>
    </citation>
    <scope>NUCLEOTIDE SEQUENCE [LARGE SCALE GENOMIC DNA]</scope>
</reference>
<evidence type="ECO:0000256" key="6">
    <source>
        <dbReference type="SAM" id="Phobius"/>
    </source>
</evidence>
<feature type="domain" description="Major facilitator superfamily (MFS) profile" evidence="7">
    <location>
        <begin position="24"/>
        <end position="452"/>
    </location>
</feature>